<dbReference type="InterPro" id="IPR001453">
    <property type="entry name" value="MoaB/Mog_dom"/>
</dbReference>
<evidence type="ECO:0000313" key="8">
    <source>
        <dbReference type="EMBL" id="BDQ34098.1"/>
    </source>
</evidence>
<accession>A0ABM8ARN8</accession>
<dbReference type="EC" id="2.10.1.1" evidence="6"/>
<comment type="cofactor">
    <cofactor evidence="6">
        <name>Mg(2+)</name>
        <dbReference type="ChEBI" id="CHEBI:18420"/>
    </cofactor>
</comment>
<keyword evidence="4 6" id="KW-0501">Molybdenum cofactor biosynthesis</keyword>
<dbReference type="Gene3D" id="2.40.340.10">
    <property type="entry name" value="MoeA, C-terminal, domain IV"/>
    <property type="match status" value="1"/>
</dbReference>
<protein>
    <recommendedName>
        <fullName evidence="6">Molybdopterin molybdenumtransferase</fullName>
        <ecNumber evidence="6">2.10.1.1</ecNumber>
    </recommendedName>
</protein>
<comment type="function">
    <text evidence="1 6">Catalyzes the insertion of molybdate into adenylated molybdopterin with the concomitant release of AMP.</text>
</comment>
<organism evidence="8 9">
    <name type="scientific">Pseudodesulfovibrio portus</name>
    <dbReference type="NCBI Taxonomy" id="231439"/>
    <lineage>
        <taxon>Bacteria</taxon>
        <taxon>Pseudomonadati</taxon>
        <taxon>Thermodesulfobacteriota</taxon>
        <taxon>Desulfovibrionia</taxon>
        <taxon>Desulfovibrionales</taxon>
        <taxon>Desulfovibrionaceae</taxon>
    </lineage>
</organism>
<dbReference type="InterPro" id="IPR036135">
    <property type="entry name" value="MoeA_linker/N_sf"/>
</dbReference>
<evidence type="ECO:0000256" key="4">
    <source>
        <dbReference type="ARBA" id="ARBA00023150"/>
    </source>
</evidence>
<dbReference type="InterPro" id="IPR005110">
    <property type="entry name" value="MoeA_linker/N"/>
</dbReference>
<dbReference type="Pfam" id="PF00994">
    <property type="entry name" value="MoCF_biosynth"/>
    <property type="match status" value="1"/>
</dbReference>
<feature type="domain" description="MoaB/Mog" evidence="7">
    <location>
        <begin position="182"/>
        <end position="318"/>
    </location>
</feature>
<dbReference type="Gene3D" id="3.90.105.10">
    <property type="entry name" value="Molybdopterin biosynthesis moea protein, domain 2"/>
    <property type="match status" value="1"/>
</dbReference>
<sequence>MPAPVSRIQALQLLLEAAAPHDATGCPAADSIGLVAARDIAAGCDVPETACSVRDGYALRADDVKKAGSMRPVRLAVKQCIRAESMDPDPIGPGEAARVLTGGTVPPGADCVLAEEDVEAANGDILVTATVRPGWFVRPVGGEIADGTVITHGGREITPQAAAVMTRTRLAHVPVHPRPTARILALGSELAAPGEADFAHFPADNLVLTSGLFERAGATVTTTSVLPDEKARLVDTLSRTDLPDVVVTTGGTGNSERDFARSGALMSGFDILFDTVDMRPGRNVFAARRGRTLLFGLPGPPAAVFTCFHALILPVVRSLRGLPNPEEPVMARFTKGINVRPGSEWLVQCELVIDGSQLSASPLAGKEVPPMLGMGRATGLAVIQGGDTVRPGDEREILTTSYR</sequence>
<evidence type="ECO:0000313" key="9">
    <source>
        <dbReference type="Proteomes" id="UP001061361"/>
    </source>
</evidence>
<dbReference type="InterPro" id="IPR038987">
    <property type="entry name" value="MoeA-like"/>
</dbReference>
<keyword evidence="9" id="KW-1185">Reference proteome</keyword>
<dbReference type="EMBL" id="AP026708">
    <property type="protein sequence ID" value="BDQ34098.1"/>
    <property type="molecule type" value="Genomic_DNA"/>
</dbReference>
<dbReference type="Gene3D" id="2.170.190.11">
    <property type="entry name" value="Molybdopterin biosynthesis moea protein, domain 3"/>
    <property type="match status" value="1"/>
</dbReference>
<dbReference type="InterPro" id="IPR036425">
    <property type="entry name" value="MoaB/Mog-like_dom_sf"/>
</dbReference>
<dbReference type="InterPro" id="IPR036688">
    <property type="entry name" value="MoeA_C_domain_IV_sf"/>
</dbReference>
<evidence type="ECO:0000256" key="1">
    <source>
        <dbReference type="ARBA" id="ARBA00002901"/>
    </source>
</evidence>
<keyword evidence="6" id="KW-0479">Metal-binding</keyword>
<dbReference type="PANTHER" id="PTHR10192">
    <property type="entry name" value="MOLYBDOPTERIN BIOSYNTHESIS PROTEIN"/>
    <property type="match status" value="1"/>
</dbReference>
<name>A0ABM8ARN8_9BACT</name>
<gene>
    <name evidence="8" type="primary">moeA_2</name>
    <name evidence="8" type="ORF">JCM14722_16400</name>
</gene>
<keyword evidence="6" id="KW-0460">Magnesium</keyword>
<reference evidence="8" key="1">
    <citation type="submission" date="2022-08" db="EMBL/GenBank/DDBJ databases">
        <title>Genome Sequence of the sulphate-reducing bacterium, Pseudodesulfovibrio portus JCM14722.</title>
        <authorList>
            <person name="Kondo R."/>
            <person name="Kataoka T."/>
        </authorList>
    </citation>
    <scope>NUCLEOTIDE SEQUENCE</scope>
    <source>
        <strain evidence="8">JCM 14722</strain>
    </source>
</reference>
<dbReference type="InterPro" id="IPR008284">
    <property type="entry name" value="MoCF_biosynth_CS"/>
</dbReference>
<dbReference type="SMART" id="SM00852">
    <property type="entry name" value="MoCF_biosynth"/>
    <property type="match status" value="1"/>
</dbReference>
<dbReference type="Gene3D" id="3.40.980.10">
    <property type="entry name" value="MoaB/Mog-like domain"/>
    <property type="match status" value="1"/>
</dbReference>
<keyword evidence="6" id="KW-0500">Molybdenum</keyword>
<evidence type="ECO:0000256" key="6">
    <source>
        <dbReference type="RuleBase" id="RU365090"/>
    </source>
</evidence>
<proteinExistence type="inferred from homology"/>
<dbReference type="PROSITE" id="PS01078">
    <property type="entry name" value="MOCF_BIOSYNTHESIS_1"/>
    <property type="match status" value="1"/>
</dbReference>
<dbReference type="PANTHER" id="PTHR10192:SF5">
    <property type="entry name" value="GEPHYRIN"/>
    <property type="match status" value="1"/>
</dbReference>
<dbReference type="CDD" id="cd00887">
    <property type="entry name" value="MoeA"/>
    <property type="match status" value="1"/>
</dbReference>
<evidence type="ECO:0000259" key="7">
    <source>
        <dbReference type="SMART" id="SM00852"/>
    </source>
</evidence>
<dbReference type="Pfam" id="PF03453">
    <property type="entry name" value="MoeA_N"/>
    <property type="match status" value="1"/>
</dbReference>
<comment type="similarity">
    <text evidence="3 6">Belongs to the MoeA family.</text>
</comment>
<evidence type="ECO:0000256" key="2">
    <source>
        <dbReference type="ARBA" id="ARBA00005046"/>
    </source>
</evidence>
<dbReference type="Proteomes" id="UP001061361">
    <property type="component" value="Chromosome"/>
</dbReference>
<comment type="pathway">
    <text evidence="2 6">Cofactor biosynthesis; molybdopterin biosynthesis.</text>
</comment>
<dbReference type="SUPFAM" id="SSF63882">
    <property type="entry name" value="MoeA N-terminal region -like"/>
    <property type="match status" value="1"/>
</dbReference>
<keyword evidence="6" id="KW-0808">Transferase</keyword>
<evidence type="ECO:0000256" key="3">
    <source>
        <dbReference type="ARBA" id="ARBA00010763"/>
    </source>
</evidence>
<dbReference type="RefSeq" id="WP_264980990.1">
    <property type="nucleotide sequence ID" value="NZ_AP026708.1"/>
</dbReference>
<comment type="catalytic activity">
    <reaction evidence="5">
        <text>adenylyl-molybdopterin + molybdate = Mo-molybdopterin + AMP + H(+)</text>
        <dbReference type="Rhea" id="RHEA:35047"/>
        <dbReference type="ChEBI" id="CHEBI:15378"/>
        <dbReference type="ChEBI" id="CHEBI:36264"/>
        <dbReference type="ChEBI" id="CHEBI:62727"/>
        <dbReference type="ChEBI" id="CHEBI:71302"/>
        <dbReference type="ChEBI" id="CHEBI:456215"/>
        <dbReference type="EC" id="2.10.1.1"/>
    </reaction>
</comment>
<evidence type="ECO:0000256" key="5">
    <source>
        <dbReference type="ARBA" id="ARBA00047317"/>
    </source>
</evidence>
<dbReference type="SUPFAM" id="SSF53218">
    <property type="entry name" value="Molybdenum cofactor biosynthesis proteins"/>
    <property type="match status" value="1"/>
</dbReference>